<dbReference type="GO" id="GO:0005829">
    <property type="term" value="C:cytosol"/>
    <property type="evidence" value="ECO:0007669"/>
    <property type="project" value="TreeGrafter"/>
</dbReference>
<evidence type="ECO:0000259" key="12">
    <source>
        <dbReference type="Pfam" id="PF00349"/>
    </source>
</evidence>
<dbReference type="EMBL" id="LUGH01000205">
    <property type="protein sequence ID" value="OBZ87684.1"/>
    <property type="molecule type" value="Genomic_DNA"/>
</dbReference>
<dbReference type="GO" id="GO:0005739">
    <property type="term" value="C:mitochondrion"/>
    <property type="evidence" value="ECO:0007669"/>
    <property type="project" value="TreeGrafter"/>
</dbReference>
<feature type="domain" description="Hexokinase N-terminal" evidence="12">
    <location>
        <begin position="17"/>
        <end position="212"/>
    </location>
</feature>
<dbReference type="STRING" id="101091.A0A1C7NK70"/>
<evidence type="ECO:0000256" key="3">
    <source>
        <dbReference type="ARBA" id="ARBA00009225"/>
    </source>
</evidence>
<proteinExistence type="inferred from homology"/>
<dbReference type="GO" id="GO:0008865">
    <property type="term" value="F:fructokinase activity"/>
    <property type="evidence" value="ECO:0007669"/>
    <property type="project" value="TreeGrafter"/>
</dbReference>
<keyword evidence="4 11" id="KW-0808">Transferase</keyword>
<dbReference type="Pfam" id="PF00349">
    <property type="entry name" value="Hexokinase_1"/>
    <property type="match status" value="1"/>
</dbReference>
<dbReference type="GO" id="GO:0005524">
    <property type="term" value="F:ATP binding"/>
    <property type="evidence" value="ECO:0007669"/>
    <property type="project" value="UniProtKB-UniRule"/>
</dbReference>
<dbReference type="PANTHER" id="PTHR19443:SF16">
    <property type="entry name" value="HEXOKINASE TYPE 1-RELATED"/>
    <property type="match status" value="1"/>
</dbReference>
<dbReference type="InParanoid" id="A0A1C7NK70"/>
<keyword evidence="8 11" id="KW-0324">Glycolysis</keyword>
<dbReference type="PRINTS" id="PR00475">
    <property type="entry name" value="HEXOKINASE"/>
</dbReference>
<evidence type="ECO:0000256" key="6">
    <source>
        <dbReference type="ARBA" id="ARBA00022777"/>
    </source>
</evidence>
<name>A0A1C7NK70_9FUNG</name>
<reference evidence="14 15" key="1">
    <citation type="submission" date="2016-03" db="EMBL/GenBank/DDBJ databases">
        <title>Choanephora cucurbitarum.</title>
        <authorList>
            <person name="Min B."/>
            <person name="Park H."/>
            <person name="Park J.-H."/>
            <person name="Shin H.-D."/>
            <person name="Choi I.-G."/>
        </authorList>
    </citation>
    <scope>NUCLEOTIDE SEQUENCE [LARGE SCALE GENOMIC DNA]</scope>
    <source>
        <strain evidence="14 15">KUS-F28377</strain>
    </source>
</reference>
<gene>
    <name evidence="14" type="primary">HXK2</name>
    <name evidence="14" type="ORF">A0J61_04266</name>
</gene>
<comment type="similarity">
    <text evidence="3 11">Belongs to the hexokinase family.</text>
</comment>
<evidence type="ECO:0000256" key="8">
    <source>
        <dbReference type="ARBA" id="ARBA00023152"/>
    </source>
</evidence>
<dbReference type="Proteomes" id="UP000093000">
    <property type="component" value="Unassembled WGS sequence"/>
</dbReference>
<comment type="catalytic activity">
    <reaction evidence="10">
        <text>D-fructose + ATP = D-fructose 6-phosphate + ADP + H(+)</text>
        <dbReference type="Rhea" id="RHEA:16125"/>
        <dbReference type="ChEBI" id="CHEBI:15378"/>
        <dbReference type="ChEBI" id="CHEBI:30616"/>
        <dbReference type="ChEBI" id="CHEBI:37721"/>
        <dbReference type="ChEBI" id="CHEBI:61527"/>
        <dbReference type="ChEBI" id="CHEBI:456216"/>
        <dbReference type="EC" id="2.7.1.1"/>
    </reaction>
    <physiologicalReaction direction="left-to-right" evidence="10">
        <dbReference type="Rhea" id="RHEA:16126"/>
    </physiologicalReaction>
</comment>
<organism evidence="14 15">
    <name type="scientific">Choanephora cucurbitarum</name>
    <dbReference type="NCBI Taxonomy" id="101091"/>
    <lineage>
        <taxon>Eukaryota</taxon>
        <taxon>Fungi</taxon>
        <taxon>Fungi incertae sedis</taxon>
        <taxon>Mucoromycota</taxon>
        <taxon>Mucoromycotina</taxon>
        <taxon>Mucoromycetes</taxon>
        <taxon>Mucorales</taxon>
        <taxon>Mucorineae</taxon>
        <taxon>Choanephoraceae</taxon>
        <taxon>Choanephoroideae</taxon>
        <taxon>Choanephora</taxon>
    </lineage>
</organism>
<dbReference type="InterPro" id="IPR022672">
    <property type="entry name" value="Hexokinase_N"/>
</dbReference>
<dbReference type="AlphaFoldDB" id="A0A1C7NK70"/>
<evidence type="ECO:0000259" key="13">
    <source>
        <dbReference type="Pfam" id="PF03727"/>
    </source>
</evidence>
<evidence type="ECO:0000256" key="5">
    <source>
        <dbReference type="ARBA" id="ARBA00022741"/>
    </source>
</evidence>
<comment type="catalytic activity">
    <reaction evidence="9">
        <text>a D-hexose + ATP = a D-hexose 6-phosphate + ADP + H(+)</text>
        <dbReference type="Rhea" id="RHEA:22740"/>
        <dbReference type="ChEBI" id="CHEBI:4194"/>
        <dbReference type="ChEBI" id="CHEBI:15378"/>
        <dbReference type="ChEBI" id="CHEBI:30616"/>
        <dbReference type="ChEBI" id="CHEBI:229467"/>
        <dbReference type="ChEBI" id="CHEBI:456216"/>
        <dbReference type="EC" id="2.7.1.1"/>
    </reaction>
    <physiologicalReaction direction="left-to-right" evidence="9">
        <dbReference type="Rhea" id="RHEA:22741"/>
    </physiologicalReaction>
</comment>
<evidence type="ECO:0000256" key="9">
    <source>
        <dbReference type="ARBA" id="ARBA00044613"/>
    </source>
</evidence>
<keyword evidence="15" id="KW-1185">Reference proteome</keyword>
<accession>A0A1C7NK70</accession>
<evidence type="ECO:0000256" key="10">
    <source>
        <dbReference type="ARBA" id="ARBA00047905"/>
    </source>
</evidence>
<dbReference type="Gene3D" id="3.30.420.40">
    <property type="match status" value="1"/>
</dbReference>
<comment type="pathway">
    <text evidence="2">Carbohydrate metabolism; hexose metabolism.</text>
</comment>
<dbReference type="InterPro" id="IPR001312">
    <property type="entry name" value="Hexokinase"/>
</dbReference>
<dbReference type="GO" id="GO:0001678">
    <property type="term" value="P:intracellular glucose homeostasis"/>
    <property type="evidence" value="ECO:0007669"/>
    <property type="project" value="InterPro"/>
</dbReference>
<dbReference type="SUPFAM" id="SSF53067">
    <property type="entry name" value="Actin-like ATPase domain"/>
    <property type="match status" value="2"/>
</dbReference>
<keyword evidence="7 11" id="KW-0067">ATP-binding</keyword>
<dbReference type="FunFam" id="3.40.367.20:FF:000020">
    <property type="entry name" value="Hexokinase-1"/>
    <property type="match status" value="1"/>
</dbReference>
<dbReference type="GO" id="GO:0006096">
    <property type="term" value="P:glycolytic process"/>
    <property type="evidence" value="ECO:0007669"/>
    <property type="project" value="UniProtKB-UniPathway"/>
</dbReference>
<evidence type="ECO:0000313" key="14">
    <source>
        <dbReference type="EMBL" id="OBZ87684.1"/>
    </source>
</evidence>
<evidence type="ECO:0000256" key="11">
    <source>
        <dbReference type="RuleBase" id="RU362007"/>
    </source>
</evidence>
<protein>
    <recommendedName>
        <fullName evidence="11">Phosphotransferase</fullName>
        <ecNumber evidence="11">2.7.1.-</ecNumber>
    </recommendedName>
</protein>
<sequence>MIPSTLIHDEEVKEVAIRDLEAQFDLSADQLKALANTLKEYMDIGLEKCNTESEIPMLPSWITRRPTGQEKGEYIGLDLSGSYVRVYLVTLQGQGRIKTRQAKYTVKEFLKRGDISKLIDFMTECVDSFLSHVNMGDAKQPLPLGLCISFPLVQTAINNAYVLRWTKDFSITGGEKKNLVDLLQTSFRRREIPVVIKAVVNGAAGCLLAHSYRSLDTLLACTVSTGTNAAYWEKVETAPKLKSRLHNGEQEMIVNTEWGSFGDSKSETIPHTFYDIRVNRQSVNPGVHVYEKMCSGLYLGEIVRLIFVDFLDRRLLFDGQYSKELNTPYFFETAYMSAIETDNSNELEQTKHIIENILNLKSSTLTDRKMVKRICELVGRRAARLIAAGMSSIIRKRDGLETGLTISVEGVIYEHYANFPDRVNKALQEIYGDQFERINIGIARDGNGIGAALAAMSVVHA</sequence>
<keyword evidence="5 11" id="KW-0547">Nucleotide-binding</keyword>
<dbReference type="EC" id="2.7.1.-" evidence="11"/>
<comment type="caution">
    <text evidence="14">The sequence shown here is derived from an EMBL/GenBank/DDBJ whole genome shotgun (WGS) entry which is preliminary data.</text>
</comment>
<dbReference type="GO" id="GO:0006006">
    <property type="term" value="P:glucose metabolic process"/>
    <property type="evidence" value="ECO:0007669"/>
    <property type="project" value="TreeGrafter"/>
</dbReference>
<evidence type="ECO:0000256" key="1">
    <source>
        <dbReference type="ARBA" id="ARBA00004888"/>
    </source>
</evidence>
<feature type="domain" description="Hexokinase C-terminal" evidence="13">
    <location>
        <begin position="219"/>
        <end position="456"/>
    </location>
</feature>
<comment type="pathway">
    <text evidence="1">Carbohydrate degradation; glycolysis; D-glyceraldehyde 3-phosphate and glycerone phosphate from D-glucose: step 1/4.</text>
</comment>
<dbReference type="PROSITE" id="PS51748">
    <property type="entry name" value="HEXOKINASE_2"/>
    <property type="match status" value="1"/>
</dbReference>
<evidence type="ECO:0000256" key="2">
    <source>
        <dbReference type="ARBA" id="ARBA00005028"/>
    </source>
</evidence>
<dbReference type="UniPathway" id="UPA00109">
    <property type="reaction ID" value="UER00180"/>
</dbReference>
<evidence type="ECO:0000313" key="15">
    <source>
        <dbReference type="Proteomes" id="UP000093000"/>
    </source>
</evidence>
<dbReference type="Pfam" id="PF03727">
    <property type="entry name" value="Hexokinase_2"/>
    <property type="match status" value="1"/>
</dbReference>
<dbReference type="PANTHER" id="PTHR19443">
    <property type="entry name" value="HEXOKINASE"/>
    <property type="match status" value="1"/>
</dbReference>
<keyword evidence="6 11" id="KW-0418">Kinase</keyword>
<evidence type="ECO:0000256" key="7">
    <source>
        <dbReference type="ARBA" id="ARBA00022840"/>
    </source>
</evidence>
<dbReference type="GO" id="GO:0005536">
    <property type="term" value="F:D-glucose binding"/>
    <property type="evidence" value="ECO:0007669"/>
    <property type="project" value="InterPro"/>
</dbReference>
<dbReference type="Gene3D" id="3.40.367.20">
    <property type="match status" value="1"/>
</dbReference>
<dbReference type="InterPro" id="IPR043129">
    <property type="entry name" value="ATPase_NBD"/>
</dbReference>
<dbReference type="OrthoDB" id="419537at2759"/>
<evidence type="ECO:0000256" key="4">
    <source>
        <dbReference type="ARBA" id="ARBA00022679"/>
    </source>
</evidence>
<dbReference type="InterPro" id="IPR022673">
    <property type="entry name" value="Hexokinase_C"/>
</dbReference>
<dbReference type="GO" id="GO:0004340">
    <property type="term" value="F:glucokinase activity"/>
    <property type="evidence" value="ECO:0007669"/>
    <property type="project" value="TreeGrafter"/>
</dbReference>